<dbReference type="Gene3D" id="2.40.50.230">
    <property type="entry name" value="Gp5 N-terminal domain"/>
    <property type="match status" value="1"/>
</dbReference>
<evidence type="ECO:0000313" key="3">
    <source>
        <dbReference type="Proteomes" id="UP000019250"/>
    </source>
</evidence>
<dbReference type="eggNOG" id="COG4540">
    <property type="taxonomic scope" value="Bacteria"/>
</dbReference>
<dbReference type="Proteomes" id="UP000019250">
    <property type="component" value="Unassembled WGS sequence"/>
</dbReference>
<accession>W7E2B9</accession>
<organism evidence="2 3">
    <name type="scientific">Commensalibacter papalotli</name>
    <name type="common">ex Servin-Garciduenas et al. 2014</name>
    <dbReference type="NCBI Taxonomy" id="1208583"/>
    <lineage>
        <taxon>Bacteria</taxon>
        <taxon>Pseudomonadati</taxon>
        <taxon>Pseudomonadota</taxon>
        <taxon>Alphaproteobacteria</taxon>
        <taxon>Acetobacterales</taxon>
        <taxon>Acetobacteraceae</taxon>
    </lineage>
</organism>
<feature type="domain" description="Phage protein Gp138 N-terminal" evidence="1">
    <location>
        <begin position="33"/>
        <end position="123"/>
    </location>
</feature>
<comment type="caution">
    <text evidence="2">The sequence shown here is derived from an EMBL/GenBank/DDBJ whole genome shotgun (WGS) entry which is preliminary data.</text>
</comment>
<dbReference type="RefSeq" id="WP_051461907.1">
    <property type="nucleotide sequence ID" value="NZ_ATSX01000001.1"/>
</dbReference>
<evidence type="ECO:0000259" key="1">
    <source>
        <dbReference type="Pfam" id="PF18352"/>
    </source>
</evidence>
<proteinExistence type="predicted"/>
<dbReference type="STRING" id="1208583.COMX_05820"/>
<dbReference type="Pfam" id="PF18352">
    <property type="entry name" value="Gp138_N"/>
    <property type="match status" value="1"/>
</dbReference>
<dbReference type="InterPro" id="IPR037026">
    <property type="entry name" value="Vgr_OB-fold_dom_sf"/>
</dbReference>
<evidence type="ECO:0000313" key="2">
    <source>
        <dbReference type="EMBL" id="EUK19244.1"/>
    </source>
</evidence>
<dbReference type="InterPro" id="IPR041599">
    <property type="entry name" value="Gp138_N"/>
</dbReference>
<dbReference type="EMBL" id="ATSX01000001">
    <property type="protein sequence ID" value="EUK19244.1"/>
    <property type="molecule type" value="Genomic_DNA"/>
</dbReference>
<dbReference type="AlphaFoldDB" id="W7E2B9"/>
<dbReference type="OrthoDB" id="1903830at2"/>
<keyword evidence="3" id="KW-1185">Reference proteome</keyword>
<name>W7E2B9_9PROT</name>
<gene>
    <name evidence="2" type="ORF">COMX_05820</name>
</gene>
<protein>
    <submittedName>
        <fullName evidence="2">Phage P2 baseplate assembly protein GPV</fullName>
    </submittedName>
</protein>
<sequence>MMNPNKGNSSLNTLVGIIDNALSSVSTAMPVTVIQVYDNHTVDVAPMIDMLDNEGNAVEHAPISGIPYARLQGGEYGLIIKPKVGDKGLVVFASRDISDVVQSKGKAKPASLRKHSMSDGMYIASLLYEEPKTYMEITKDAVSINVPTIGNDGNVDAGKDATSIKVTKNSVYVAVGSGGKSSNITIKNNNLTIESTKITLKGDVEITGNTTIGKDATISGDATIGTIAFSTHVHKVIEEGLPTKGPIASEKSPQKKET</sequence>
<reference evidence="2 3" key="1">
    <citation type="journal article" date="2014" name="Genome Announc.">
        <title>Draft Genome Sequence of Commensalibacter papalotli MX01, a Symbiont Identified from the Guts of Overwintering Monarch Butterflies.</title>
        <authorList>
            <person name="Servin-Garciduenas L.E."/>
            <person name="Sanchez-Quinto A."/>
            <person name="Martinez-Romero E."/>
        </authorList>
    </citation>
    <scope>NUCLEOTIDE SEQUENCE [LARGE SCALE GENOMIC DNA]</scope>
    <source>
        <strain evidence="3">MX-MONARCH01</strain>
    </source>
</reference>